<evidence type="ECO:0000313" key="2">
    <source>
        <dbReference type="EMBL" id="CAD5113385.1"/>
    </source>
</evidence>
<dbReference type="GO" id="GO:0019136">
    <property type="term" value="F:deoxynucleoside kinase activity"/>
    <property type="evidence" value="ECO:0007669"/>
    <property type="project" value="TreeGrafter"/>
</dbReference>
<dbReference type="Pfam" id="PF01712">
    <property type="entry name" value="dNK"/>
    <property type="match status" value="1"/>
</dbReference>
<dbReference type="AlphaFoldDB" id="A0A7I8VDQ5"/>
<proteinExistence type="predicted"/>
<organism evidence="2 3">
    <name type="scientific">Dimorphilus gyrociliatus</name>
    <dbReference type="NCBI Taxonomy" id="2664684"/>
    <lineage>
        <taxon>Eukaryota</taxon>
        <taxon>Metazoa</taxon>
        <taxon>Spiralia</taxon>
        <taxon>Lophotrochozoa</taxon>
        <taxon>Annelida</taxon>
        <taxon>Polychaeta</taxon>
        <taxon>Polychaeta incertae sedis</taxon>
        <taxon>Dinophilidae</taxon>
        <taxon>Dimorphilus</taxon>
    </lineage>
</organism>
<protein>
    <submittedName>
        <fullName evidence="2">DgyrCDS2558</fullName>
    </submittedName>
</protein>
<gene>
    <name evidence="2" type="ORF">DGYR_LOCUS2387</name>
</gene>
<dbReference type="EMBL" id="CAJFCJ010000003">
    <property type="protein sequence ID" value="CAD5113385.1"/>
    <property type="molecule type" value="Genomic_DNA"/>
</dbReference>
<keyword evidence="3" id="KW-1185">Reference proteome</keyword>
<accession>A0A7I8VDQ5</accession>
<dbReference type="OrthoDB" id="567086at2759"/>
<dbReference type="SUPFAM" id="SSF52540">
    <property type="entry name" value="P-loop containing nucleoside triphosphate hydrolases"/>
    <property type="match status" value="1"/>
</dbReference>
<evidence type="ECO:0000313" key="3">
    <source>
        <dbReference type="Proteomes" id="UP000549394"/>
    </source>
</evidence>
<dbReference type="InterPro" id="IPR031314">
    <property type="entry name" value="DNK_dom"/>
</dbReference>
<name>A0A7I8VDQ5_9ANNE</name>
<dbReference type="Gene3D" id="3.40.50.300">
    <property type="entry name" value="P-loop containing nucleotide triphosphate hydrolases"/>
    <property type="match status" value="1"/>
</dbReference>
<dbReference type="PANTHER" id="PTHR10513">
    <property type="entry name" value="DEOXYNUCLEOSIDE KINASE"/>
    <property type="match status" value="1"/>
</dbReference>
<comment type="caution">
    <text evidence="2">The sequence shown here is derived from an EMBL/GenBank/DDBJ whole genome shotgun (WGS) entry which is preliminary data.</text>
</comment>
<dbReference type="InterPro" id="IPR027417">
    <property type="entry name" value="P-loop_NTPase"/>
</dbReference>
<evidence type="ECO:0000259" key="1">
    <source>
        <dbReference type="Pfam" id="PF01712"/>
    </source>
</evidence>
<dbReference type="GO" id="GO:0005739">
    <property type="term" value="C:mitochondrion"/>
    <property type="evidence" value="ECO:0007669"/>
    <property type="project" value="TreeGrafter"/>
</dbReference>
<dbReference type="InterPro" id="IPR050566">
    <property type="entry name" value="Deoxyribonucleoside_kinase"/>
</dbReference>
<reference evidence="2 3" key="1">
    <citation type="submission" date="2020-08" db="EMBL/GenBank/DDBJ databases">
        <authorList>
            <person name="Hejnol A."/>
        </authorList>
    </citation>
    <scope>NUCLEOTIDE SEQUENCE [LARGE SCALE GENOMIC DNA]</scope>
</reference>
<feature type="domain" description="Deoxynucleoside kinase" evidence="1">
    <location>
        <begin position="3"/>
        <end position="127"/>
    </location>
</feature>
<dbReference type="PANTHER" id="PTHR10513:SF24">
    <property type="entry name" value="THYMIDINE KINASE 2, MITOCHONDRIAL"/>
    <property type="match status" value="1"/>
</dbReference>
<sequence length="144" mass="17302">MLQQHSKAHEKQVKLMERSIFSAKYCFVENLYRTQRMEEIDYLVLTEWFDWIVENGSCDLDLIVYLRTKPEVLYERIRERGRNEEQIIPLEYLQSLHELHEDWLVHKVKFNCETPVLILDANASLDEMIYSYEENKKTILCGVA</sequence>
<dbReference type="Proteomes" id="UP000549394">
    <property type="component" value="Unassembled WGS sequence"/>
</dbReference>